<keyword evidence="2" id="KW-1185">Reference proteome</keyword>
<sequence length="82" mass="9575">MEGLDLEEYDRQLEALCQSKAEEFQLMGYKGVTAKEIWQCVSEKYKNEIPPLHRVVNDILSLKVTTFMNWMTLNAFKGMNLD</sequence>
<comment type="caution">
    <text evidence="1">The sequence shown here is derived from an EMBL/GenBank/DDBJ whole genome shotgun (WGS) entry which is preliminary data.</text>
</comment>
<evidence type="ECO:0000313" key="2">
    <source>
        <dbReference type="Proteomes" id="UP000295788"/>
    </source>
</evidence>
<dbReference type="Pfam" id="PF13797">
    <property type="entry name" value="Post_transc_reg"/>
    <property type="match status" value="1"/>
</dbReference>
<reference evidence="1 2" key="1">
    <citation type="submission" date="2019-03" db="EMBL/GenBank/DDBJ databases">
        <title>Genomic Encyclopedia of Type Strains, Phase IV (KMG-IV): sequencing the most valuable type-strain genomes for metagenomic binning, comparative biology and taxonomic classification.</title>
        <authorList>
            <person name="Goeker M."/>
        </authorList>
    </citation>
    <scope>NUCLEOTIDE SEQUENCE [LARGE SCALE GENOMIC DNA]</scope>
    <source>
        <strain evidence="1 2">DSM 23802</strain>
    </source>
</reference>
<dbReference type="EMBL" id="SMAB01000003">
    <property type="protein sequence ID" value="TCS83835.1"/>
    <property type="molecule type" value="Genomic_DNA"/>
</dbReference>
<name>A0A4R3KKB2_9BACI</name>
<dbReference type="OrthoDB" id="2990595at2"/>
<dbReference type="RefSeq" id="WP_132767296.1">
    <property type="nucleotide sequence ID" value="NZ_SMAB01000003.1"/>
</dbReference>
<evidence type="ECO:0000313" key="1">
    <source>
        <dbReference type="EMBL" id="TCS83835.1"/>
    </source>
</evidence>
<protein>
    <submittedName>
        <fullName evidence="1">ComN-like post-transcriptional regulator</fullName>
    </submittedName>
</protein>
<gene>
    <name evidence="1" type="ORF">EDD72_103163</name>
</gene>
<dbReference type="AlphaFoldDB" id="A0A4R3KKB2"/>
<proteinExistence type="predicted"/>
<dbReference type="InterPro" id="IPR025716">
    <property type="entry name" value="Post-transcriptional_regulator"/>
</dbReference>
<accession>A0A4R3KKB2</accession>
<dbReference type="Proteomes" id="UP000295788">
    <property type="component" value="Unassembled WGS sequence"/>
</dbReference>
<organism evidence="1 2">
    <name type="scientific">Tepidibacillus fermentans</name>
    <dbReference type="NCBI Taxonomy" id="1281767"/>
    <lineage>
        <taxon>Bacteria</taxon>
        <taxon>Bacillati</taxon>
        <taxon>Bacillota</taxon>
        <taxon>Bacilli</taxon>
        <taxon>Bacillales</taxon>
        <taxon>Bacillaceae</taxon>
        <taxon>Tepidibacillus</taxon>
    </lineage>
</organism>